<proteinExistence type="inferred from homology"/>
<dbReference type="STRING" id="1235591.CAK95_06570"/>
<dbReference type="HAMAP" id="MF_00274">
    <property type="entry name" value="DNA_YbaB_EbfC"/>
    <property type="match status" value="1"/>
</dbReference>
<comment type="subcellular location">
    <subcellularLocation>
        <location evidence="1">Cytoplasm</location>
        <location evidence="1">Nucleoid</location>
    </subcellularLocation>
</comment>
<comment type="similarity">
    <text evidence="1">Belongs to the YbaB/EbfC family.</text>
</comment>
<dbReference type="InterPro" id="IPR036894">
    <property type="entry name" value="YbaB-like_sf"/>
</dbReference>
<comment type="subunit">
    <text evidence="1">Homodimer.</text>
</comment>
<accession>A0A1W6ZPQ9</accession>
<dbReference type="KEGG" id="psin:CAK95_06570"/>
<dbReference type="OrthoDB" id="9803080at2"/>
<keyword evidence="1" id="KW-0238">DNA-binding</keyword>
<keyword evidence="3" id="KW-1185">Reference proteome</keyword>
<dbReference type="GO" id="GO:0003677">
    <property type="term" value="F:DNA binding"/>
    <property type="evidence" value="ECO:0007669"/>
    <property type="project" value="UniProtKB-UniRule"/>
</dbReference>
<dbReference type="AlphaFoldDB" id="A0A1W6ZPQ9"/>
<dbReference type="Proteomes" id="UP000194137">
    <property type="component" value="Chromosome"/>
</dbReference>
<evidence type="ECO:0000313" key="2">
    <source>
        <dbReference type="EMBL" id="ARP98774.1"/>
    </source>
</evidence>
<evidence type="ECO:0000313" key="3">
    <source>
        <dbReference type="Proteomes" id="UP000194137"/>
    </source>
</evidence>
<dbReference type="PANTHER" id="PTHR33449:SF1">
    <property type="entry name" value="NUCLEOID-ASSOCIATED PROTEIN YBAB"/>
    <property type="match status" value="1"/>
</dbReference>
<evidence type="ECO:0000256" key="1">
    <source>
        <dbReference type="HAMAP-Rule" id="MF_00274"/>
    </source>
</evidence>
<sequence length="108" mass="11516">MVDFMGMMKKATELQSKMQAMQAELEAVEVEGVSGGGVVKVTLSGKGDLKAVKIDDTLMKPEEKEILEDLLVTAHADARKKSESVMAEKMKGLTGGLPLPPGLKLPFG</sequence>
<dbReference type="GO" id="GO:0043590">
    <property type="term" value="C:bacterial nucleoid"/>
    <property type="evidence" value="ECO:0007669"/>
    <property type="project" value="UniProtKB-UniRule"/>
</dbReference>
<keyword evidence="1" id="KW-0963">Cytoplasm</keyword>
<gene>
    <name evidence="2" type="ORF">CAK95_06570</name>
</gene>
<dbReference type="InterPro" id="IPR004401">
    <property type="entry name" value="YbaB/EbfC"/>
</dbReference>
<dbReference type="EMBL" id="CP021112">
    <property type="protein sequence ID" value="ARP98774.1"/>
    <property type="molecule type" value="Genomic_DNA"/>
</dbReference>
<dbReference type="PIRSF" id="PIRSF004555">
    <property type="entry name" value="UCP004555"/>
    <property type="match status" value="1"/>
</dbReference>
<dbReference type="Gene3D" id="3.30.1310.10">
    <property type="entry name" value="Nucleoid-associated protein YbaB-like domain"/>
    <property type="match status" value="1"/>
</dbReference>
<name>A0A1W6ZPQ9_9HYPH</name>
<dbReference type="PANTHER" id="PTHR33449">
    <property type="entry name" value="NUCLEOID-ASSOCIATED PROTEIN YBAB"/>
    <property type="match status" value="1"/>
</dbReference>
<reference evidence="2 3" key="1">
    <citation type="submission" date="2017-05" db="EMBL/GenBank/DDBJ databases">
        <title>Full genome sequence of Pseudorhodoplanes sinuspersici.</title>
        <authorList>
            <person name="Dastgheib S.M.M."/>
            <person name="Shavandi M."/>
            <person name="Tirandaz H."/>
        </authorList>
    </citation>
    <scope>NUCLEOTIDE SEQUENCE [LARGE SCALE GENOMIC DNA]</scope>
    <source>
        <strain evidence="2 3">RIPI110</strain>
    </source>
</reference>
<dbReference type="SUPFAM" id="SSF82607">
    <property type="entry name" value="YbaB-like"/>
    <property type="match status" value="1"/>
</dbReference>
<organism evidence="2 3">
    <name type="scientific">Pseudorhodoplanes sinuspersici</name>
    <dbReference type="NCBI Taxonomy" id="1235591"/>
    <lineage>
        <taxon>Bacteria</taxon>
        <taxon>Pseudomonadati</taxon>
        <taxon>Pseudomonadota</taxon>
        <taxon>Alphaproteobacteria</taxon>
        <taxon>Hyphomicrobiales</taxon>
        <taxon>Pseudorhodoplanes</taxon>
    </lineage>
</organism>
<dbReference type="GO" id="GO:0005829">
    <property type="term" value="C:cytosol"/>
    <property type="evidence" value="ECO:0007669"/>
    <property type="project" value="TreeGrafter"/>
</dbReference>
<dbReference type="RefSeq" id="WP_086087193.1">
    <property type="nucleotide sequence ID" value="NZ_CP021112.1"/>
</dbReference>
<dbReference type="NCBIfam" id="TIGR00103">
    <property type="entry name" value="DNA_YbaB_EbfC"/>
    <property type="match status" value="1"/>
</dbReference>
<comment type="function">
    <text evidence="1">Binds to DNA and alters its conformation. May be involved in regulation of gene expression, nucleoid organization and DNA protection.</text>
</comment>
<protein>
    <recommendedName>
        <fullName evidence="1">Nucleoid-associated protein CAK95_06570</fullName>
    </recommendedName>
</protein>
<dbReference type="Pfam" id="PF02575">
    <property type="entry name" value="YbaB_DNA_bd"/>
    <property type="match status" value="1"/>
</dbReference>